<proteinExistence type="predicted"/>
<evidence type="ECO:0000256" key="1">
    <source>
        <dbReference type="SAM" id="Phobius"/>
    </source>
</evidence>
<reference evidence="2 3" key="1">
    <citation type="submission" date="2014-04" db="EMBL/GenBank/DDBJ databases">
        <authorList>
            <consortium name="DOE Joint Genome Institute"/>
            <person name="Kuo A."/>
            <person name="Tarkka M."/>
            <person name="Buscot F."/>
            <person name="Kohler A."/>
            <person name="Nagy L.G."/>
            <person name="Floudas D."/>
            <person name="Copeland A."/>
            <person name="Barry K.W."/>
            <person name="Cichocki N."/>
            <person name="Veneault-Fourrey C."/>
            <person name="LaButti K."/>
            <person name="Lindquist E.A."/>
            <person name="Lipzen A."/>
            <person name="Lundell T."/>
            <person name="Morin E."/>
            <person name="Murat C."/>
            <person name="Sun H."/>
            <person name="Tunlid A."/>
            <person name="Henrissat B."/>
            <person name="Grigoriev I.V."/>
            <person name="Hibbett D.S."/>
            <person name="Martin F."/>
            <person name="Nordberg H.P."/>
            <person name="Cantor M.N."/>
            <person name="Hua S.X."/>
        </authorList>
    </citation>
    <scope>NUCLEOTIDE SEQUENCE [LARGE SCALE GENOMIC DNA]</scope>
    <source>
        <strain evidence="2 3">F 1598</strain>
    </source>
</reference>
<evidence type="ECO:0000313" key="2">
    <source>
        <dbReference type="EMBL" id="KIM80537.1"/>
    </source>
</evidence>
<evidence type="ECO:0000313" key="3">
    <source>
        <dbReference type="Proteomes" id="UP000054166"/>
    </source>
</evidence>
<reference evidence="3" key="2">
    <citation type="submission" date="2015-01" db="EMBL/GenBank/DDBJ databases">
        <title>Evolutionary Origins and Diversification of the Mycorrhizal Mutualists.</title>
        <authorList>
            <consortium name="DOE Joint Genome Institute"/>
            <consortium name="Mycorrhizal Genomics Consortium"/>
            <person name="Kohler A."/>
            <person name="Kuo A."/>
            <person name="Nagy L.G."/>
            <person name="Floudas D."/>
            <person name="Copeland A."/>
            <person name="Barry K.W."/>
            <person name="Cichocki N."/>
            <person name="Veneault-Fourrey C."/>
            <person name="LaButti K."/>
            <person name="Lindquist E.A."/>
            <person name="Lipzen A."/>
            <person name="Lundell T."/>
            <person name="Morin E."/>
            <person name="Murat C."/>
            <person name="Riley R."/>
            <person name="Ohm R."/>
            <person name="Sun H."/>
            <person name="Tunlid A."/>
            <person name="Henrissat B."/>
            <person name="Grigoriev I.V."/>
            <person name="Hibbett D.S."/>
            <person name="Martin F."/>
        </authorList>
    </citation>
    <scope>NUCLEOTIDE SEQUENCE [LARGE SCALE GENOMIC DNA]</scope>
    <source>
        <strain evidence="3">F 1598</strain>
    </source>
</reference>
<keyword evidence="1" id="KW-0812">Transmembrane</keyword>
<keyword evidence="3" id="KW-1185">Reference proteome</keyword>
<dbReference type="AlphaFoldDB" id="A0A0C3BT66"/>
<dbReference type="HOGENOM" id="CLU_2414090_0_0_1"/>
<accession>A0A0C3BT66</accession>
<name>A0A0C3BT66_PILCF</name>
<keyword evidence="1" id="KW-1133">Transmembrane helix</keyword>
<sequence length="92" mass="10449">MWRTTRLLVLFGDSMSVAKSGIGMLCFILSPSTEFPITAGLVYWYHTMSVAKVGIGNLACSYLVSFLVWILLHCLRLMITSTMCRSYIYEHM</sequence>
<keyword evidence="1" id="KW-0472">Membrane</keyword>
<feature type="transmembrane region" description="Helical" evidence="1">
    <location>
        <begin position="50"/>
        <end position="75"/>
    </location>
</feature>
<gene>
    <name evidence="2" type="ORF">PILCRDRAFT_525804</name>
</gene>
<organism evidence="2 3">
    <name type="scientific">Piloderma croceum (strain F 1598)</name>
    <dbReference type="NCBI Taxonomy" id="765440"/>
    <lineage>
        <taxon>Eukaryota</taxon>
        <taxon>Fungi</taxon>
        <taxon>Dikarya</taxon>
        <taxon>Basidiomycota</taxon>
        <taxon>Agaricomycotina</taxon>
        <taxon>Agaricomycetes</taxon>
        <taxon>Agaricomycetidae</taxon>
        <taxon>Atheliales</taxon>
        <taxon>Atheliaceae</taxon>
        <taxon>Piloderma</taxon>
    </lineage>
</organism>
<dbReference type="Proteomes" id="UP000054166">
    <property type="component" value="Unassembled WGS sequence"/>
</dbReference>
<dbReference type="EMBL" id="KN833003">
    <property type="protein sequence ID" value="KIM80537.1"/>
    <property type="molecule type" value="Genomic_DNA"/>
</dbReference>
<dbReference type="InParanoid" id="A0A0C3BT66"/>
<protein>
    <submittedName>
        <fullName evidence="2">Uncharacterized protein</fullName>
    </submittedName>
</protein>